<dbReference type="PANTHER" id="PTHR35580:SF1">
    <property type="entry name" value="PHYTASE-LIKE DOMAIN-CONTAINING PROTEIN"/>
    <property type="match status" value="1"/>
</dbReference>
<gene>
    <name evidence="1" type="ORF">LEP1GSC172_0364</name>
</gene>
<name>M6V6S1_9LEPT</name>
<dbReference type="PANTHER" id="PTHR35580">
    <property type="entry name" value="CELL SURFACE GLYCOPROTEIN (S-LAYER PROTEIN)-LIKE PROTEIN"/>
    <property type="match status" value="1"/>
</dbReference>
<evidence type="ECO:0000313" key="2">
    <source>
        <dbReference type="Proteomes" id="UP000012112"/>
    </source>
</evidence>
<proteinExistence type="predicted"/>
<accession>M6V6S1</accession>
<dbReference type="InterPro" id="IPR052918">
    <property type="entry name" value="Motility_Chemotaxis_Reg"/>
</dbReference>
<dbReference type="Gene3D" id="2.120.10.30">
    <property type="entry name" value="TolB, C-terminal domain"/>
    <property type="match status" value="1"/>
</dbReference>
<dbReference type="PROSITE" id="PS51257">
    <property type="entry name" value="PROKAR_LIPOPROTEIN"/>
    <property type="match status" value="1"/>
</dbReference>
<dbReference type="AlphaFoldDB" id="M6V6S1"/>
<comment type="caution">
    <text evidence="1">The sequence shown here is derived from an EMBL/GenBank/DDBJ whole genome shotgun (WGS) entry which is preliminary data.</text>
</comment>
<sequence length="482" mass="52722">MERKILVRLTILIFIIFFQACLPTSNQQTIIPLLISLIQGKEIGSITLRENLDSLDPESVRENSVNLEWSLLYGGGPHKLTKDSTLAVGENGFIYVAADTDSDPFYEESINKLIVGKNLLLGKYDSQKNEIWLYQMGSPSINFDVAGIAVDSKGNAYITGSKSSSFKGPGSDRNQYLFVFKVNSDGSPNWIKETGPAGGIYEVNPRKITVDTFGNSYIIGTSNGPFGGDSARYGNGFIIKFDTDGNQIWVKQLSIEGSDILPTGVVFDKLSGNIYVCGSGHNANFKTNTNPGIGQDDLFILKYDQNGNRQFFAQLGSALGSVFGNTITVDRFGNVLVGAYSNIDFTLGEKKESLIGTIVKYNSSGAQQWIRQFGPGSRQKSTVINEITTDRAGNIFTTGSTSGLIKFGDSPSEGKEDVFVTKHSSSGEVLKLWQWGNIQEYMIGSGIGIDLDGNLYTTGWTTSDLFQNKMRGTVDTFLMKFR</sequence>
<organism evidence="1 2">
    <name type="scientific">Leptospira noguchii</name>
    <dbReference type="NCBI Taxonomy" id="28182"/>
    <lineage>
        <taxon>Bacteria</taxon>
        <taxon>Pseudomonadati</taxon>
        <taxon>Spirochaetota</taxon>
        <taxon>Spirochaetia</taxon>
        <taxon>Leptospirales</taxon>
        <taxon>Leptospiraceae</taxon>
        <taxon>Leptospira</taxon>
    </lineage>
</organism>
<dbReference type="SUPFAM" id="SSF63829">
    <property type="entry name" value="Calcium-dependent phosphotriesterase"/>
    <property type="match status" value="1"/>
</dbReference>
<dbReference type="EMBL" id="AKWD02000057">
    <property type="protein sequence ID" value="EMO52555.1"/>
    <property type="molecule type" value="Genomic_DNA"/>
</dbReference>
<reference evidence="1 2" key="1">
    <citation type="submission" date="2013-01" db="EMBL/GenBank/DDBJ databases">
        <authorList>
            <person name="Harkins D.M."/>
            <person name="Durkin A.S."/>
            <person name="Brinkac L.M."/>
            <person name="Haft D.H."/>
            <person name="Selengut J.D."/>
            <person name="Sanka R."/>
            <person name="DePew J."/>
            <person name="Purushe J."/>
            <person name="Matthias M.A."/>
            <person name="Vinetz J.M."/>
            <person name="Sutton G.G."/>
            <person name="Nierman W.C."/>
            <person name="Fouts D.E."/>
        </authorList>
    </citation>
    <scope>NUCLEOTIDE SEQUENCE [LARGE SCALE GENOMIC DNA]</scope>
    <source>
        <strain evidence="1 2">HAI1536</strain>
    </source>
</reference>
<dbReference type="NCBIfam" id="NF047494">
    <property type="entry name" value="Lepto_SBBP_lipo"/>
    <property type="match status" value="1"/>
</dbReference>
<dbReference type="InterPro" id="IPR011042">
    <property type="entry name" value="6-blade_b-propeller_TolB-like"/>
</dbReference>
<protein>
    <submittedName>
        <fullName evidence="1">Beta-propeller repeat protein</fullName>
    </submittedName>
</protein>
<dbReference type="Proteomes" id="UP000012112">
    <property type="component" value="Unassembled WGS sequence"/>
</dbReference>
<dbReference type="InterPro" id="IPR010620">
    <property type="entry name" value="SBBP_repeat"/>
</dbReference>
<dbReference type="STRING" id="28182.GCA_001568325_00286"/>
<evidence type="ECO:0000313" key="1">
    <source>
        <dbReference type="EMBL" id="EMO52555.1"/>
    </source>
</evidence>
<dbReference type="Pfam" id="PF06739">
    <property type="entry name" value="SBBP"/>
    <property type="match status" value="7"/>
</dbReference>